<feature type="transmembrane region" description="Helical" evidence="5">
    <location>
        <begin position="307"/>
        <end position="323"/>
    </location>
</feature>
<evidence type="ECO:0000256" key="2">
    <source>
        <dbReference type="ARBA" id="ARBA00022692"/>
    </source>
</evidence>
<feature type="domain" description="Major facilitator superfamily (MFS) profile" evidence="6">
    <location>
        <begin position="20"/>
        <end position="420"/>
    </location>
</feature>
<dbReference type="SUPFAM" id="SSF103473">
    <property type="entry name" value="MFS general substrate transporter"/>
    <property type="match status" value="1"/>
</dbReference>
<dbReference type="GO" id="GO:0016020">
    <property type="term" value="C:membrane"/>
    <property type="evidence" value="ECO:0007669"/>
    <property type="project" value="UniProtKB-SubCell"/>
</dbReference>
<dbReference type="InterPro" id="IPR050382">
    <property type="entry name" value="MFS_Na/Anion_cotransporter"/>
</dbReference>
<dbReference type="PANTHER" id="PTHR11662">
    <property type="entry name" value="SOLUTE CARRIER FAMILY 17"/>
    <property type="match status" value="1"/>
</dbReference>
<feature type="transmembrane region" description="Helical" evidence="5">
    <location>
        <begin position="234"/>
        <end position="253"/>
    </location>
</feature>
<sequence length="424" mass="46367">MEIEIPSGKVTAIGYYRWRICALLFFATAINYIDRQVLSILAPQLQTELRWTESQYGLIVTAFQVAYAIGFLFMGKIMDRFGCWGGYAFSVLIWSVAAMAHAVARTAVGFGWSRFALGLGEAGNFPAAVKVVSEWFPIKERSLATGIFLSGSSIGAIVAPFAVPIIAIHYGWQWAFILTGASGFVWLAFWLATYRPVREHPKLSKSELGYIQSDPPEPTTEVPWMQLLKYKQTWAFALAKFLSDPIFSFYFFFLPKFFNSQHGLALDNIGVPIMIIYIMSDLGSLVGGWFSSHLIRRGWSVIKSRKFTMLLAAITVTPVYLASQTTDLWVAVGLIGLALAAHQAWSANLLTLPSDMFPRQAVGSAVGIGSTVGAIGGMFGATTAGFLLQSTHSYAPLFVVAGSAYLVALAILHGLTPRLQAPIS</sequence>
<evidence type="ECO:0000256" key="3">
    <source>
        <dbReference type="ARBA" id="ARBA00022989"/>
    </source>
</evidence>
<evidence type="ECO:0000313" key="7">
    <source>
        <dbReference type="EMBL" id="SHH66098.1"/>
    </source>
</evidence>
<evidence type="ECO:0000256" key="1">
    <source>
        <dbReference type="ARBA" id="ARBA00004141"/>
    </source>
</evidence>
<protein>
    <submittedName>
        <fullName evidence="7">MFS transporter, ACS family, hexuronate transporter</fullName>
    </submittedName>
</protein>
<feature type="transmembrane region" description="Helical" evidence="5">
    <location>
        <begin position="16"/>
        <end position="34"/>
    </location>
</feature>
<dbReference type="EMBL" id="FQWQ01000003">
    <property type="protein sequence ID" value="SHH66098.1"/>
    <property type="molecule type" value="Genomic_DNA"/>
</dbReference>
<keyword evidence="4 5" id="KW-0472">Membrane</keyword>
<feature type="transmembrane region" description="Helical" evidence="5">
    <location>
        <begin position="84"/>
        <end position="104"/>
    </location>
</feature>
<evidence type="ECO:0000256" key="4">
    <source>
        <dbReference type="ARBA" id="ARBA00023136"/>
    </source>
</evidence>
<dbReference type="Gene3D" id="1.20.1250.20">
    <property type="entry name" value="MFS general substrate transporter like domains"/>
    <property type="match status" value="2"/>
</dbReference>
<proteinExistence type="predicted"/>
<feature type="transmembrane region" description="Helical" evidence="5">
    <location>
        <begin position="143"/>
        <end position="168"/>
    </location>
</feature>
<evidence type="ECO:0000256" key="5">
    <source>
        <dbReference type="SAM" id="Phobius"/>
    </source>
</evidence>
<feature type="transmembrane region" description="Helical" evidence="5">
    <location>
        <begin position="273"/>
        <end position="295"/>
    </location>
</feature>
<feature type="transmembrane region" description="Helical" evidence="5">
    <location>
        <begin position="174"/>
        <end position="194"/>
    </location>
</feature>
<dbReference type="GO" id="GO:0015134">
    <property type="term" value="F:hexuronate transmembrane transporter activity"/>
    <property type="evidence" value="ECO:0007669"/>
    <property type="project" value="TreeGrafter"/>
</dbReference>
<name>A0A1M5UTF2_9BACT</name>
<dbReference type="PROSITE" id="PS50850">
    <property type="entry name" value="MFS"/>
    <property type="match status" value="1"/>
</dbReference>
<feature type="transmembrane region" description="Helical" evidence="5">
    <location>
        <begin position="362"/>
        <end position="388"/>
    </location>
</feature>
<dbReference type="Proteomes" id="UP000184212">
    <property type="component" value="Unassembled WGS sequence"/>
</dbReference>
<feature type="transmembrane region" description="Helical" evidence="5">
    <location>
        <begin position="394"/>
        <end position="415"/>
    </location>
</feature>
<dbReference type="STRING" id="947013.SAMN04488109_4894"/>
<dbReference type="InterPro" id="IPR020846">
    <property type="entry name" value="MFS_dom"/>
</dbReference>
<dbReference type="RefSeq" id="WP_245804159.1">
    <property type="nucleotide sequence ID" value="NZ_FQWQ01000003.1"/>
</dbReference>
<keyword evidence="3 5" id="KW-1133">Transmembrane helix</keyword>
<evidence type="ECO:0000313" key="8">
    <source>
        <dbReference type="Proteomes" id="UP000184212"/>
    </source>
</evidence>
<dbReference type="InterPro" id="IPR011701">
    <property type="entry name" value="MFS"/>
</dbReference>
<reference evidence="7 8" key="1">
    <citation type="submission" date="2016-11" db="EMBL/GenBank/DDBJ databases">
        <authorList>
            <person name="Jaros S."/>
            <person name="Januszkiewicz K."/>
            <person name="Wedrychowicz H."/>
        </authorList>
    </citation>
    <scope>NUCLEOTIDE SEQUENCE [LARGE SCALE GENOMIC DNA]</scope>
    <source>
        <strain evidence="7 8">DSM 24574</strain>
    </source>
</reference>
<dbReference type="AlphaFoldDB" id="A0A1M5UTF2"/>
<dbReference type="InterPro" id="IPR036259">
    <property type="entry name" value="MFS_trans_sf"/>
</dbReference>
<feature type="transmembrane region" description="Helical" evidence="5">
    <location>
        <begin position="329"/>
        <end position="350"/>
    </location>
</feature>
<dbReference type="CDD" id="cd17319">
    <property type="entry name" value="MFS_ExuT_GudP_like"/>
    <property type="match status" value="1"/>
</dbReference>
<keyword evidence="2 5" id="KW-0812">Transmembrane</keyword>
<evidence type="ECO:0000259" key="6">
    <source>
        <dbReference type="PROSITE" id="PS50850"/>
    </source>
</evidence>
<dbReference type="Pfam" id="PF07690">
    <property type="entry name" value="MFS_1"/>
    <property type="match status" value="1"/>
</dbReference>
<organism evidence="7 8">
    <name type="scientific">Chryseolinea serpens</name>
    <dbReference type="NCBI Taxonomy" id="947013"/>
    <lineage>
        <taxon>Bacteria</taxon>
        <taxon>Pseudomonadati</taxon>
        <taxon>Bacteroidota</taxon>
        <taxon>Cytophagia</taxon>
        <taxon>Cytophagales</taxon>
        <taxon>Fulvivirgaceae</taxon>
        <taxon>Chryseolinea</taxon>
    </lineage>
</organism>
<feature type="transmembrane region" description="Helical" evidence="5">
    <location>
        <begin position="55"/>
        <end position="78"/>
    </location>
</feature>
<keyword evidence="8" id="KW-1185">Reference proteome</keyword>
<accession>A0A1M5UTF2</accession>
<dbReference type="PANTHER" id="PTHR11662:SF285">
    <property type="entry name" value="HEXURONATE TRANSPORTER"/>
    <property type="match status" value="1"/>
</dbReference>
<comment type="subcellular location">
    <subcellularLocation>
        <location evidence="1">Membrane</location>
        <topology evidence="1">Multi-pass membrane protein</topology>
    </subcellularLocation>
</comment>
<gene>
    <name evidence="7" type="ORF">SAMN04488109_4894</name>
</gene>